<dbReference type="InterPro" id="IPR011992">
    <property type="entry name" value="EF-hand-dom_pair"/>
</dbReference>
<accession>A0A224YRE7</accession>
<dbReference type="Gene3D" id="1.10.238.10">
    <property type="entry name" value="EF-hand"/>
    <property type="match status" value="1"/>
</dbReference>
<dbReference type="SUPFAM" id="SSF47473">
    <property type="entry name" value="EF-hand"/>
    <property type="match status" value="1"/>
</dbReference>
<protein>
    <submittedName>
        <fullName evidence="1">Uncharacterized protein</fullName>
    </submittedName>
</protein>
<proteinExistence type="predicted"/>
<name>A0A224YRE7_9ACAR</name>
<evidence type="ECO:0000313" key="1">
    <source>
        <dbReference type="EMBL" id="MAA20177.1"/>
    </source>
</evidence>
<dbReference type="EMBL" id="GFPF01009031">
    <property type="protein sequence ID" value="MAA20177.1"/>
    <property type="molecule type" value="Transcribed_RNA"/>
</dbReference>
<reference evidence="1" key="1">
    <citation type="journal article" date="2017" name="Parasit. Vectors">
        <title>Sialotranscriptomics of Rhipicephalus zambeziensis reveals intricate expression profiles of secretory proteins and suggests tight temporal transcriptional regulation during blood-feeding.</title>
        <authorList>
            <person name="de Castro M.H."/>
            <person name="de Klerk D."/>
            <person name="Pienaar R."/>
            <person name="Rees D.J.G."/>
            <person name="Mans B.J."/>
        </authorList>
    </citation>
    <scope>NUCLEOTIDE SEQUENCE</scope>
    <source>
        <tissue evidence="1">Salivary glands</tissue>
    </source>
</reference>
<dbReference type="AlphaFoldDB" id="A0A224YRE7"/>
<sequence>MSSRPGSTYERYLVNTFLEADKDAVGLLNVRQLSFALYDRLAYPRRRRSFSLKTTTMLMAVVDRNNRGFLSMQQFIWLHQTVYRFWKAFRKYDLDNCGWIWHTDVRAVMACIRLHVTDYQMHDVLGVIERRTWVSLEDYVQLCCLSILSRYST</sequence>
<organism evidence="1">
    <name type="scientific">Rhipicephalus zambeziensis</name>
    <dbReference type="NCBI Taxonomy" id="60191"/>
    <lineage>
        <taxon>Eukaryota</taxon>
        <taxon>Metazoa</taxon>
        <taxon>Ecdysozoa</taxon>
        <taxon>Arthropoda</taxon>
        <taxon>Chelicerata</taxon>
        <taxon>Arachnida</taxon>
        <taxon>Acari</taxon>
        <taxon>Parasitiformes</taxon>
        <taxon>Ixodida</taxon>
        <taxon>Ixodoidea</taxon>
        <taxon>Ixodidae</taxon>
        <taxon>Rhipicephalinae</taxon>
        <taxon>Rhipicephalus</taxon>
        <taxon>Rhipicephalus</taxon>
    </lineage>
</organism>